<reference evidence="4" key="4">
    <citation type="submission" date="2022-08" db="EMBL/GenBank/DDBJ databases">
        <authorList>
            <person name="Huang K."/>
        </authorList>
    </citation>
    <scope>NUCLEOTIDE SEQUENCE</scope>
    <source>
        <strain evidence="4">RGW1</strain>
    </source>
</reference>
<accession>A0AAJ1IB43</accession>
<keyword evidence="2 5" id="KW-0808">Transferase</keyword>
<name>A0AAJ1IB43_LIMRT</name>
<keyword evidence="1" id="KW-0328">Glycosyltransferase</keyword>
<organism evidence="4 6">
    <name type="scientific">Limosilactobacillus reuteri</name>
    <name type="common">Lactobacillus reuteri</name>
    <dbReference type="NCBI Taxonomy" id="1598"/>
    <lineage>
        <taxon>Bacteria</taxon>
        <taxon>Bacillati</taxon>
        <taxon>Bacillota</taxon>
        <taxon>Bacilli</taxon>
        <taxon>Lactobacillales</taxon>
        <taxon>Lactobacillaceae</taxon>
        <taxon>Limosilactobacillus</taxon>
    </lineage>
</organism>
<dbReference type="PANTHER" id="PTHR22916:SF51">
    <property type="entry name" value="GLYCOSYLTRANSFERASE EPSH-RELATED"/>
    <property type="match status" value="1"/>
</dbReference>
<dbReference type="InterPro" id="IPR001173">
    <property type="entry name" value="Glyco_trans_2-like"/>
</dbReference>
<sequence>MAVANTPLITVIVPIYNVENYLKKCLNSIINQQYKKLEILLIDDGSTDLSGKIADEYAAKDNRIKVVHKENGGLSDARNYGLKIMTGEYVTFIDSDDYVTEDYVSFMFNLLKQTNFTAPLAICSLINVYGNSGRQKDNGNQTEKVLSGKKCIEMMCYHNLIDTCAYAKLGKKELYSNDFFPKGKLFEDIGSTYKLLLQCDKVACGFIGKYYYVIRPNSIVTAKFSNKKLDLLEMTDQMAQGVVAAHPDLKNAVLRRQVYARFSTLNQTLNTKNVKDTQLKLIKYIKTNKKAILNRKAPKRDRLAYYLLCLGLPFYRYAWSKYEQHKGES</sequence>
<evidence type="ECO:0000256" key="2">
    <source>
        <dbReference type="ARBA" id="ARBA00022679"/>
    </source>
</evidence>
<dbReference type="EMBL" id="QGHV01000057">
    <property type="protein sequence ID" value="PWT36759.1"/>
    <property type="molecule type" value="Genomic_DNA"/>
</dbReference>
<gene>
    <name evidence="5" type="ORF">DKZ35_08570</name>
    <name evidence="4" type="ORF">NX099_05575</name>
</gene>
<dbReference type="PANTHER" id="PTHR22916">
    <property type="entry name" value="GLYCOSYLTRANSFERASE"/>
    <property type="match status" value="1"/>
</dbReference>
<dbReference type="Pfam" id="PF00535">
    <property type="entry name" value="Glycos_transf_2"/>
    <property type="match status" value="1"/>
</dbReference>
<dbReference type="CDD" id="cd00761">
    <property type="entry name" value="Glyco_tranf_GTA_type"/>
    <property type="match status" value="1"/>
</dbReference>
<dbReference type="EMBL" id="JAOTNP010000026">
    <property type="protein sequence ID" value="MDV8946876.1"/>
    <property type="molecule type" value="Genomic_DNA"/>
</dbReference>
<protein>
    <submittedName>
        <fullName evidence="5">Glycosyl transferase family 2</fullName>
    </submittedName>
    <submittedName>
        <fullName evidence="4">Glycosyltransferase</fullName>
    </submittedName>
</protein>
<evidence type="ECO:0000313" key="4">
    <source>
        <dbReference type="EMBL" id="MDV8946876.1"/>
    </source>
</evidence>
<dbReference type="AlphaFoldDB" id="A0AAJ1IB43"/>
<reference evidence="4 6" key="3">
    <citation type="journal article" date="2022" name="Front. Cell. Infect. Microbiol.">
        <title>The probiotic and immunomodulation effects of Limosilactobacillus reuteri RGW1 isolated from calf feces.</title>
        <authorList>
            <person name="Huang K."/>
            <person name="Shi W."/>
            <person name="Yang B."/>
            <person name="Wang J."/>
        </authorList>
    </citation>
    <scope>NUCLEOTIDE SEQUENCE [LARGE SCALE GENOMIC DNA]</scope>
    <source>
        <strain evidence="4 6">RGW1</strain>
    </source>
</reference>
<dbReference type="Gene3D" id="3.90.550.10">
    <property type="entry name" value="Spore Coat Polysaccharide Biosynthesis Protein SpsA, Chain A"/>
    <property type="match status" value="1"/>
</dbReference>
<evidence type="ECO:0000256" key="1">
    <source>
        <dbReference type="ARBA" id="ARBA00022676"/>
    </source>
</evidence>
<dbReference type="Proteomes" id="UP000245735">
    <property type="component" value="Unassembled WGS sequence"/>
</dbReference>
<reference evidence="5" key="2">
    <citation type="submission" date="2018-05" db="EMBL/GenBank/DDBJ databases">
        <authorList>
            <person name="Peng X.Y."/>
            <person name="Xu Y.F."/>
            <person name="Luo D."/>
            <person name="Yu J."/>
            <person name="Gu J.Y."/>
        </authorList>
    </citation>
    <scope>NUCLEOTIDE SEQUENCE</scope>
    <source>
        <strain evidence="5">LR9</strain>
    </source>
</reference>
<reference evidence="5" key="1">
    <citation type="journal article" date="2018" name="Front. Microbiol.">
        <title>Comparative Genomics of the Herbivore Gut Symbiont Lactobacillus reuteri Reveals Genetic Diversity and Lifestyle Adaptation.</title>
        <authorList>
            <person name="Zhao J."/>
        </authorList>
    </citation>
    <scope>NUCLEOTIDE SEQUENCE</scope>
    <source>
        <strain evidence="5">LR9</strain>
    </source>
</reference>
<dbReference type="RefSeq" id="WP_109897589.1">
    <property type="nucleotide sequence ID" value="NZ_CP049760.1"/>
</dbReference>
<proteinExistence type="predicted"/>
<dbReference type="SUPFAM" id="SSF53448">
    <property type="entry name" value="Nucleotide-diphospho-sugar transferases"/>
    <property type="match status" value="1"/>
</dbReference>
<dbReference type="InterPro" id="IPR029044">
    <property type="entry name" value="Nucleotide-diphossugar_trans"/>
</dbReference>
<dbReference type="Proteomes" id="UP001286376">
    <property type="component" value="Unassembled WGS sequence"/>
</dbReference>
<evidence type="ECO:0000259" key="3">
    <source>
        <dbReference type="Pfam" id="PF00535"/>
    </source>
</evidence>
<dbReference type="GO" id="GO:0016757">
    <property type="term" value="F:glycosyltransferase activity"/>
    <property type="evidence" value="ECO:0007669"/>
    <property type="project" value="UniProtKB-KW"/>
</dbReference>
<comment type="caution">
    <text evidence="4">The sequence shown here is derived from an EMBL/GenBank/DDBJ whole genome shotgun (WGS) entry which is preliminary data.</text>
</comment>
<feature type="domain" description="Glycosyltransferase 2-like" evidence="3">
    <location>
        <begin position="10"/>
        <end position="173"/>
    </location>
</feature>
<evidence type="ECO:0000313" key="5">
    <source>
        <dbReference type="EMBL" id="PWT36759.1"/>
    </source>
</evidence>
<evidence type="ECO:0000313" key="6">
    <source>
        <dbReference type="Proteomes" id="UP001286376"/>
    </source>
</evidence>